<organism evidence="2">
    <name type="scientific">freshwater metagenome</name>
    <dbReference type="NCBI Taxonomy" id="449393"/>
    <lineage>
        <taxon>unclassified sequences</taxon>
        <taxon>metagenomes</taxon>
        <taxon>ecological metagenomes</taxon>
    </lineage>
</organism>
<dbReference type="InterPro" id="IPR000073">
    <property type="entry name" value="AB_hydrolase_1"/>
</dbReference>
<dbReference type="InterPro" id="IPR029058">
    <property type="entry name" value="AB_hydrolase_fold"/>
</dbReference>
<dbReference type="EMBL" id="CAESAO010000238">
    <property type="protein sequence ID" value="CAB4347600.1"/>
    <property type="molecule type" value="Genomic_DNA"/>
</dbReference>
<dbReference type="AlphaFoldDB" id="A0A6J6A3B8"/>
<proteinExistence type="predicted"/>
<dbReference type="PANTHER" id="PTHR46438">
    <property type="entry name" value="ALPHA/BETA-HYDROLASES SUPERFAMILY PROTEIN"/>
    <property type="match status" value="1"/>
</dbReference>
<dbReference type="SUPFAM" id="SSF53474">
    <property type="entry name" value="alpha/beta-Hydrolases"/>
    <property type="match status" value="1"/>
</dbReference>
<accession>A0A6J6A3B8</accession>
<protein>
    <submittedName>
        <fullName evidence="2">Unannotated protein</fullName>
    </submittedName>
</protein>
<reference evidence="2" key="1">
    <citation type="submission" date="2020-05" db="EMBL/GenBank/DDBJ databases">
        <authorList>
            <person name="Chiriac C."/>
            <person name="Salcher M."/>
            <person name="Ghai R."/>
            <person name="Kavagutti S V."/>
        </authorList>
    </citation>
    <scope>NUCLEOTIDE SEQUENCE</scope>
</reference>
<dbReference type="Pfam" id="PF12697">
    <property type="entry name" value="Abhydrolase_6"/>
    <property type="match status" value="1"/>
</dbReference>
<sequence>MGATNRLVSKQISREANVTPGPLPNEFLASVNEHFDQGTQRAILQLYRTSPEERLAQLGAGLGRLDCPALIIWGDQDPYIGARFADDYAAALSGPSEVVHLPDAGHWPWFDRPDVIERVAAFFNTR</sequence>
<dbReference type="Gene3D" id="3.40.50.1820">
    <property type="entry name" value="alpha/beta hydrolase"/>
    <property type="match status" value="1"/>
</dbReference>
<feature type="domain" description="AB hydrolase-1" evidence="1">
    <location>
        <begin position="25"/>
        <end position="117"/>
    </location>
</feature>
<evidence type="ECO:0000259" key="1">
    <source>
        <dbReference type="Pfam" id="PF12697"/>
    </source>
</evidence>
<name>A0A6J6A3B8_9ZZZZ</name>
<evidence type="ECO:0000313" key="2">
    <source>
        <dbReference type="EMBL" id="CAB4347600.1"/>
    </source>
</evidence>
<gene>
    <name evidence="2" type="ORF">UFOPK3522_01754</name>
</gene>